<evidence type="ECO:0000256" key="9">
    <source>
        <dbReference type="ARBA" id="ARBA00023065"/>
    </source>
</evidence>
<name>A0A365KRJ6_9BACL</name>
<keyword evidence="7 12" id="KW-1133">Transmembrane helix</keyword>
<keyword evidence="10 12" id="KW-0472">Membrane</keyword>
<dbReference type="GO" id="GO:0015123">
    <property type="term" value="F:acetate transmembrane transporter activity"/>
    <property type="evidence" value="ECO:0007669"/>
    <property type="project" value="TreeGrafter"/>
</dbReference>
<evidence type="ECO:0000256" key="3">
    <source>
        <dbReference type="ARBA" id="ARBA00022448"/>
    </source>
</evidence>
<dbReference type="FunFam" id="1.20.1730.10:FF:000009">
    <property type="entry name" value="Cation acetate symporter"/>
    <property type="match status" value="1"/>
</dbReference>
<dbReference type="CDD" id="cd11480">
    <property type="entry name" value="SLC5sbd_u4"/>
    <property type="match status" value="1"/>
</dbReference>
<keyword evidence="8" id="KW-0915">Sodium</keyword>
<dbReference type="EMBL" id="QLZR01000006">
    <property type="protein sequence ID" value="RAZ75432.1"/>
    <property type="molecule type" value="Genomic_DNA"/>
</dbReference>
<evidence type="ECO:0000256" key="1">
    <source>
        <dbReference type="ARBA" id="ARBA00004651"/>
    </source>
</evidence>
<evidence type="ECO:0000256" key="5">
    <source>
        <dbReference type="ARBA" id="ARBA00022692"/>
    </source>
</evidence>
<keyword evidence="5 12" id="KW-0812">Transmembrane</keyword>
<accession>A0A365KRJ6</accession>
<organism evidence="13 14">
    <name type="scientific">Planococcus halotolerans</name>
    <dbReference type="NCBI Taxonomy" id="2233542"/>
    <lineage>
        <taxon>Bacteria</taxon>
        <taxon>Bacillati</taxon>
        <taxon>Bacillota</taxon>
        <taxon>Bacilli</taxon>
        <taxon>Bacillales</taxon>
        <taxon>Caryophanaceae</taxon>
        <taxon>Planococcus</taxon>
    </lineage>
</organism>
<evidence type="ECO:0000256" key="10">
    <source>
        <dbReference type="ARBA" id="ARBA00023136"/>
    </source>
</evidence>
<gene>
    <name evidence="13" type="ORF">DP120_13740</name>
</gene>
<evidence type="ECO:0000256" key="12">
    <source>
        <dbReference type="SAM" id="Phobius"/>
    </source>
</evidence>
<dbReference type="PANTHER" id="PTHR48086">
    <property type="entry name" value="SODIUM/PROLINE SYMPORTER-RELATED"/>
    <property type="match status" value="1"/>
</dbReference>
<feature type="transmembrane region" description="Helical" evidence="12">
    <location>
        <begin position="6"/>
        <end position="24"/>
    </location>
</feature>
<evidence type="ECO:0000313" key="13">
    <source>
        <dbReference type="EMBL" id="RAZ75432.1"/>
    </source>
</evidence>
<comment type="similarity">
    <text evidence="2 11">Belongs to the sodium:solute symporter (SSF) (TC 2.A.21) family.</text>
</comment>
<dbReference type="GO" id="GO:0005886">
    <property type="term" value="C:plasma membrane"/>
    <property type="evidence" value="ECO:0007669"/>
    <property type="project" value="UniProtKB-SubCell"/>
</dbReference>
<proteinExistence type="inferred from homology"/>
<dbReference type="InterPro" id="IPR001734">
    <property type="entry name" value="Na/solute_symporter"/>
</dbReference>
<dbReference type="Proteomes" id="UP000251002">
    <property type="component" value="Unassembled WGS sequence"/>
</dbReference>
<feature type="transmembrane region" description="Helical" evidence="12">
    <location>
        <begin position="143"/>
        <end position="167"/>
    </location>
</feature>
<feature type="transmembrane region" description="Helical" evidence="12">
    <location>
        <begin position="235"/>
        <end position="256"/>
    </location>
</feature>
<keyword evidence="3" id="KW-0813">Transport</keyword>
<evidence type="ECO:0000256" key="8">
    <source>
        <dbReference type="ARBA" id="ARBA00023053"/>
    </source>
</evidence>
<dbReference type="InterPro" id="IPR038377">
    <property type="entry name" value="Na/Glc_symporter_sf"/>
</dbReference>
<dbReference type="RefSeq" id="WP_112224243.1">
    <property type="nucleotide sequence ID" value="NZ_CP047673.1"/>
</dbReference>
<keyword evidence="14" id="KW-1185">Reference proteome</keyword>
<evidence type="ECO:0000256" key="6">
    <source>
        <dbReference type="ARBA" id="ARBA00022847"/>
    </source>
</evidence>
<dbReference type="PROSITE" id="PS00457">
    <property type="entry name" value="NA_SOLUT_SYMP_2"/>
    <property type="match status" value="1"/>
</dbReference>
<keyword evidence="4" id="KW-1003">Cell membrane</keyword>
<dbReference type="Pfam" id="PF00474">
    <property type="entry name" value="SSF"/>
    <property type="match status" value="1"/>
</dbReference>
<evidence type="ECO:0000313" key="14">
    <source>
        <dbReference type="Proteomes" id="UP000251002"/>
    </source>
</evidence>
<feature type="transmembrane region" description="Helical" evidence="12">
    <location>
        <begin position="469"/>
        <end position="487"/>
    </location>
</feature>
<feature type="transmembrane region" description="Helical" evidence="12">
    <location>
        <begin position="268"/>
        <end position="293"/>
    </location>
</feature>
<evidence type="ECO:0000256" key="2">
    <source>
        <dbReference type="ARBA" id="ARBA00006434"/>
    </source>
</evidence>
<feature type="transmembrane region" description="Helical" evidence="12">
    <location>
        <begin position="53"/>
        <end position="71"/>
    </location>
</feature>
<feature type="transmembrane region" description="Helical" evidence="12">
    <location>
        <begin position="116"/>
        <end position="137"/>
    </location>
</feature>
<evidence type="ECO:0000256" key="7">
    <source>
        <dbReference type="ARBA" id="ARBA00022989"/>
    </source>
</evidence>
<dbReference type="GO" id="GO:0015293">
    <property type="term" value="F:symporter activity"/>
    <property type="evidence" value="ECO:0007669"/>
    <property type="project" value="UniProtKB-KW"/>
</dbReference>
<dbReference type="GO" id="GO:0006847">
    <property type="term" value="P:plasma membrane acetate transport"/>
    <property type="evidence" value="ECO:0007669"/>
    <property type="project" value="TreeGrafter"/>
</dbReference>
<feature type="transmembrane region" description="Helical" evidence="12">
    <location>
        <begin position="425"/>
        <end position="449"/>
    </location>
</feature>
<dbReference type="InterPro" id="IPR050277">
    <property type="entry name" value="Sodium:Solute_Symporter"/>
</dbReference>
<dbReference type="GO" id="GO:0006811">
    <property type="term" value="P:monoatomic ion transport"/>
    <property type="evidence" value="ECO:0007669"/>
    <property type="project" value="UniProtKB-KW"/>
</dbReference>
<comment type="caution">
    <text evidence="13">The sequence shown here is derived from an EMBL/GenBank/DDBJ whole genome shotgun (WGS) entry which is preliminary data.</text>
</comment>
<keyword evidence="9" id="KW-0406">Ion transport</keyword>
<keyword evidence="6" id="KW-0769">Symport</keyword>
<feature type="transmembrane region" description="Helical" evidence="12">
    <location>
        <begin position="77"/>
        <end position="95"/>
    </location>
</feature>
<dbReference type="InterPro" id="IPR018212">
    <property type="entry name" value="Na/solute_symporter_CS"/>
</dbReference>
<evidence type="ECO:0000256" key="11">
    <source>
        <dbReference type="RuleBase" id="RU362091"/>
    </source>
</evidence>
<feature type="transmembrane region" description="Helical" evidence="12">
    <location>
        <begin position="370"/>
        <end position="389"/>
    </location>
</feature>
<evidence type="ECO:0000256" key="4">
    <source>
        <dbReference type="ARBA" id="ARBA00022475"/>
    </source>
</evidence>
<dbReference type="PROSITE" id="PS50283">
    <property type="entry name" value="NA_SOLUT_SYMP_3"/>
    <property type="match status" value="1"/>
</dbReference>
<dbReference type="PROSITE" id="PS00456">
    <property type="entry name" value="NA_SOLUT_SYMP_1"/>
    <property type="match status" value="1"/>
</dbReference>
<dbReference type="PANTHER" id="PTHR48086:SF6">
    <property type="entry name" value="CATION_ACETATE SYMPORTER ACTP"/>
    <property type="match status" value="1"/>
</dbReference>
<sequence>MNATVIIIFLVIVAMTLVITYFAAKRTNSASDFYTAGGGLTGWQNGMAIAGDYLSAASFLGIAGAIALFGFDGFLFSIGYLVAYLVVLFVVAEPLRNLGKYTLADMINARFNAKKVRGAAALSSITIVIFYMIAQLVGAGALIQLLFGIDYIWAVLLVGIMMTIYVLFGGMTATSWVQIIKAVLLMLGTVILSFLVLKNFNFNIMEMFTQMKTATPHGEAYLKPGVKYEIPLDTISLMLALVLGTAGLPHILMRFFTVRDAKTARSSVMWATWIVGIFYVMTIFLGFGAAAFVGADLITSTNPAGNMAAPLLAQALGGDVLMSFISAVAFATILAVVAGLVLTGASAFAHDIYGQIIKKGKATERQQMLAARYASVGVSVFSILLAIFAQSLNVAFLVSLAFCIAASANLPVIVYTIFWKKFNTAGAVSAILTGLISALVLVSVSPSVLSPEVGAAIFTGTPLFPLTNPAIISIPLGFIGGFVGTLVSREIDAKKFAEVKVRANTGGFKQL</sequence>
<feature type="transmembrane region" description="Helical" evidence="12">
    <location>
        <begin position="395"/>
        <end position="418"/>
    </location>
</feature>
<comment type="subcellular location">
    <subcellularLocation>
        <location evidence="1">Cell membrane</location>
        <topology evidence="1">Multi-pass membrane protein</topology>
    </subcellularLocation>
</comment>
<reference evidence="13 14" key="1">
    <citation type="submission" date="2018-06" db="EMBL/GenBank/DDBJ databases">
        <title>The draft genome sequences of strains SCU63 and S1.</title>
        <authorList>
            <person name="Gan L."/>
        </authorList>
    </citation>
    <scope>NUCLEOTIDE SEQUENCE [LARGE SCALE GENOMIC DNA]</scope>
    <source>
        <strain evidence="13 14">SCU63</strain>
    </source>
</reference>
<feature type="transmembrane region" description="Helical" evidence="12">
    <location>
        <begin position="179"/>
        <end position="197"/>
    </location>
</feature>
<dbReference type="NCBIfam" id="TIGR00813">
    <property type="entry name" value="sss"/>
    <property type="match status" value="1"/>
</dbReference>
<dbReference type="Gene3D" id="1.20.1730.10">
    <property type="entry name" value="Sodium/glucose cotransporter"/>
    <property type="match status" value="1"/>
</dbReference>
<protein>
    <submittedName>
        <fullName evidence="13">Cation acetate symporter</fullName>
    </submittedName>
</protein>
<dbReference type="AlphaFoldDB" id="A0A365KRJ6"/>
<feature type="transmembrane region" description="Helical" evidence="12">
    <location>
        <begin position="320"/>
        <end position="349"/>
    </location>
</feature>